<accession>A0A4U1BGD6</accession>
<dbReference type="EMBL" id="SWCI01000002">
    <property type="protein sequence ID" value="TKB50241.1"/>
    <property type="molecule type" value="Genomic_DNA"/>
</dbReference>
<feature type="signal peptide" evidence="1">
    <location>
        <begin position="1"/>
        <end position="18"/>
    </location>
</feature>
<dbReference type="Proteomes" id="UP000305674">
    <property type="component" value="Unassembled WGS sequence"/>
</dbReference>
<dbReference type="OrthoDB" id="6007799at2"/>
<keyword evidence="1" id="KW-0732">Signal</keyword>
<protein>
    <submittedName>
        <fullName evidence="2">DUF3108 domain-containing protein</fullName>
    </submittedName>
</protein>
<dbReference type="InterPro" id="IPR021457">
    <property type="entry name" value="DUF3108"/>
</dbReference>
<evidence type="ECO:0000313" key="2">
    <source>
        <dbReference type="EMBL" id="TKB50241.1"/>
    </source>
</evidence>
<feature type="chain" id="PRO_5020882894" evidence="1">
    <location>
        <begin position="19"/>
        <end position="241"/>
    </location>
</feature>
<keyword evidence="3" id="KW-1185">Reference proteome</keyword>
<gene>
    <name evidence="2" type="ORF">FCL40_03510</name>
</gene>
<sequence>MRTLLTIALLLQALAIQANPLLPYRADYQVWRGDSELGSGYYQLERLADDHYRLGYQSQVGWLFLSDTRTETSEFQMASDLVRPTLYRMKRSGTGPDFKAWIRFDPEQGRIDAQYRDAKTRLPWSEPRFDPLSYQQQLRLDVAAGRTEMSYPVIYKAKEREYRYRVVGEDTLTLPFGTLETIKLERDRGEGSSRQTYLWLAKAHHLVMARLIQYKDGDVQAELKLTKLTFTTDPTLRASRP</sequence>
<evidence type="ECO:0000256" key="1">
    <source>
        <dbReference type="SAM" id="SignalP"/>
    </source>
</evidence>
<organism evidence="2 3">
    <name type="scientific">Ferrimonas sediminicola</name>
    <dbReference type="NCBI Taxonomy" id="2569538"/>
    <lineage>
        <taxon>Bacteria</taxon>
        <taxon>Pseudomonadati</taxon>
        <taxon>Pseudomonadota</taxon>
        <taxon>Gammaproteobacteria</taxon>
        <taxon>Alteromonadales</taxon>
        <taxon>Ferrimonadaceae</taxon>
        <taxon>Ferrimonas</taxon>
    </lineage>
</organism>
<comment type="caution">
    <text evidence="2">The sequence shown here is derived from an EMBL/GenBank/DDBJ whole genome shotgun (WGS) entry which is preliminary data.</text>
</comment>
<reference evidence="2 3" key="1">
    <citation type="submission" date="2019-04" db="EMBL/GenBank/DDBJ databases">
        <authorList>
            <person name="Hwang J.C."/>
        </authorList>
    </citation>
    <scope>NUCLEOTIDE SEQUENCE [LARGE SCALE GENOMIC DNA]</scope>
    <source>
        <strain evidence="2 3">IMCC35001</strain>
    </source>
</reference>
<dbReference type="RefSeq" id="WP_136851438.1">
    <property type="nucleotide sequence ID" value="NZ_SWCI01000002.1"/>
</dbReference>
<name>A0A4U1BGD6_9GAMM</name>
<evidence type="ECO:0000313" key="3">
    <source>
        <dbReference type="Proteomes" id="UP000305674"/>
    </source>
</evidence>
<dbReference type="AlphaFoldDB" id="A0A4U1BGD6"/>
<proteinExistence type="predicted"/>
<dbReference type="Pfam" id="PF11306">
    <property type="entry name" value="DUF3108"/>
    <property type="match status" value="1"/>
</dbReference>